<dbReference type="Proteomes" id="UP000646776">
    <property type="component" value="Unassembled WGS sequence"/>
</dbReference>
<reference evidence="2" key="2">
    <citation type="submission" date="2020-09" db="EMBL/GenBank/DDBJ databases">
        <authorList>
            <person name="Sun Q."/>
            <person name="Ohkuma M."/>
        </authorList>
    </citation>
    <scope>NUCLEOTIDE SEQUENCE</scope>
    <source>
        <strain evidence="2">JCM 4125</strain>
    </source>
</reference>
<dbReference type="EMBL" id="BMSA01000002">
    <property type="protein sequence ID" value="GGT33887.1"/>
    <property type="molecule type" value="Genomic_DNA"/>
</dbReference>
<keyword evidence="3" id="KW-1185">Reference proteome</keyword>
<proteinExistence type="predicted"/>
<reference evidence="2" key="1">
    <citation type="journal article" date="2014" name="Int. J. Syst. Evol. Microbiol.">
        <title>Complete genome sequence of Corynebacterium casei LMG S-19264T (=DSM 44701T), isolated from a smear-ripened cheese.</title>
        <authorList>
            <consortium name="US DOE Joint Genome Institute (JGI-PGF)"/>
            <person name="Walter F."/>
            <person name="Albersmeier A."/>
            <person name="Kalinowski J."/>
            <person name="Ruckert C."/>
        </authorList>
    </citation>
    <scope>NUCLEOTIDE SEQUENCE</scope>
    <source>
        <strain evidence="2">JCM 4125</strain>
    </source>
</reference>
<evidence type="ECO:0000313" key="2">
    <source>
        <dbReference type="EMBL" id="GGT33887.1"/>
    </source>
</evidence>
<comment type="caution">
    <text evidence="2">The sequence shown here is derived from an EMBL/GenBank/DDBJ whole genome shotgun (WGS) entry which is preliminary data.</text>
</comment>
<sequence>MTREPSGGGAGVCVYRRFYRVGVGAVPVPRAPPRTPASVRPPDGSTGREAAWHTDRMFTHTTFVFTYGTGPTGCHGRAA</sequence>
<organism evidence="2 3">
    <name type="scientific">Streptomyces phaeofaciens</name>
    <dbReference type="NCBI Taxonomy" id="68254"/>
    <lineage>
        <taxon>Bacteria</taxon>
        <taxon>Bacillati</taxon>
        <taxon>Actinomycetota</taxon>
        <taxon>Actinomycetes</taxon>
        <taxon>Kitasatosporales</taxon>
        <taxon>Streptomycetaceae</taxon>
        <taxon>Streptomyces</taxon>
    </lineage>
</organism>
<dbReference type="AlphaFoldDB" id="A0A918H3H6"/>
<evidence type="ECO:0000313" key="3">
    <source>
        <dbReference type="Proteomes" id="UP000646776"/>
    </source>
</evidence>
<accession>A0A918H3H6</accession>
<gene>
    <name evidence="2" type="ORF">GCM10010226_07300</name>
</gene>
<feature type="region of interest" description="Disordered" evidence="1">
    <location>
        <begin position="29"/>
        <end position="49"/>
    </location>
</feature>
<protein>
    <submittedName>
        <fullName evidence="2">Uncharacterized protein</fullName>
    </submittedName>
</protein>
<name>A0A918H3H6_9ACTN</name>
<evidence type="ECO:0000256" key="1">
    <source>
        <dbReference type="SAM" id="MobiDB-lite"/>
    </source>
</evidence>